<evidence type="ECO:0000256" key="2">
    <source>
        <dbReference type="SAM" id="Phobius"/>
    </source>
</evidence>
<dbReference type="Gene3D" id="3.30.565.10">
    <property type="entry name" value="Histidine kinase-like ATPase, C-terminal domain"/>
    <property type="match status" value="1"/>
</dbReference>
<dbReference type="Pfam" id="PF06580">
    <property type="entry name" value="His_kinase"/>
    <property type="match status" value="1"/>
</dbReference>
<dbReference type="SUPFAM" id="SSF55874">
    <property type="entry name" value="ATPase domain of HSP90 chaperone/DNA topoisomerase II/histidine kinase"/>
    <property type="match status" value="1"/>
</dbReference>
<dbReference type="Pfam" id="PF02518">
    <property type="entry name" value="HATPase_c"/>
    <property type="match status" value="1"/>
</dbReference>
<gene>
    <name evidence="5" type="ORF">QWJ38_06195</name>
</gene>
<dbReference type="RefSeq" id="WP_290358193.1">
    <property type="nucleotide sequence ID" value="NZ_JAUHHC010000002.1"/>
</dbReference>
<keyword evidence="5" id="KW-0418">Kinase</keyword>
<dbReference type="EMBL" id="JAUHHC010000002">
    <property type="protein sequence ID" value="MDN3919869.1"/>
    <property type="molecule type" value="Genomic_DNA"/>
</dbReference>
<comment type="caution">
    <text evidence="5">The sequence shown here is derived from an EMBL/GenBank/DDBJ whole genome shotgun (WGS) entry which is preliminary data.</text>
</comment>
<evidence type="ECO:0000259" key="3">
    <source>
        <dbReference type="Pfam" id="PF02518"/>
    </source>
</evidence>
<keyword evidence="6" id="KW-1185">Reference proteome</keyword>
<dbReference type="InterPro" id="IPR003594">
    <property type="entry name" value="HATPase_dom"/>
</dbReference>
<name>A0ABT8DNB8_9BURK</name>
<feature type="transmembrane region" description="Helical" evidence="2">
    <location>
        <begin position="93"/>
        <end position="111"/>
    </location>
</feature>
<sequence>MNAQSPILIARKSPAEIGHWLMRQLLIIIVIALGVALGLILLFGQRPGPTLIYCFTITACCAVFVQALRLSAARLMLRWRPGDESLHEGWPGWPLMLISLLIGTIAGYSAGVELGNWITGFKESGVLNSGLRRGLSIMLISLVPGLGLTFYFVHRGRLSAAEARAQTAQRQAAEHQLRLLESQLEPHMLFNTLANLRVLIGMDPPRAQQMLDQLIGFLRATLTASRSGMNHSLREEFTRIADYLALLQLRMGARLRPVLELPAELAELPVPPLLLQPLVENAIKHGLEPSIAGGELRVSARLAGERLVLEVRDGGVGLQAPAGDGTRFGLHQVRERLATRYGSAAALSLAPAEPAGTVATITLPLP</sequence>
<evidence type="ECO:0000256" key="1">
    <source>
        <dbReference type="SAM" id="Coils"/>
    </source>
</evidence>
<dbReference type="Proteomes" id="UP001228044">
    <property type="component" value="Unassembled WGS sequence"/>
</dbReference>
<evidence type="ECO:0000259" key="4">
    <source>
        <dbReference type="Pfam" id="PF06580"/>
    </source>
</evidence>
<evidence type="ECO:0000313" key="5">
    <source>
        <dbReference type="EMBL" id="MDN3919869.1"/>
    </source>
</evidence>
<feature type="transmembrane region" description="Helical" evidence="2">
    <location>
        <begin position="21"/>
        <end position="44"/>
    </location>
</feature>
<reference evidence="5 6" key="1">
    <citation type="submission" date="2023-06" db="EMBL/GenBank/DDBJ databases">
        <title>Pelomonas sp. PFR6 16S ribosomal RNA gene Genome sequencing and assembly.</title>
        <authorList>
            <person name="Woo H."/>
        </authorList>
    </citation>
    <scope>NUCLEOTIDE SEQUENCE [LARGE SCALE GENOMIC DNA]</scope>
    <source>
        <strain evidence="5 6">PFR6</strain>
    </source>
</reference>
<accession>A0ABT8DNB8</accession>
<feature type="transmembrane region" description="Helical" evidence="2">
    <location>
        <begin position="131"/>
        <end position="153"/>
    </location>
</feature>
<dbReference type="PANTHER" id="PTHR34220:SF9">
    <property type="entry name" value="SIGNAL TRANSDUCTION HISTIDINE KINASE INTERNAL REGION DOMAIN-CONTAINING PROTEIN"/>
    <property type="match status" value="1"/>
</dbReference>
<proteinExistence type="predicted"/>
<protein>
    <submittedName>
        <fullName evidence="5">Histidine kinase</fullName>
    </submittedName>
</protein>
<dbReference type="GO" id="GO:0016301">
    <property type="term" value="F:kinase activity"/>
    <property type="evidence" value="ECO:0007669"/>
    <property type="project" value="UniProtKB-KW"/>
</dbReference>
<feature type="coiled-coil region" evidence="1">
    <location>
        <begin position="158"/>
        <end position="185"/>
    </location>
</feature>
<organism evidence="5 6">
    <name type="scientific">Roseateles violae</name>
    <dbReference type="NCBI Taxonomy" id="3058042"/>
    <lineage>
        <taxon>Bacteria</taxon>
        <taxon>Pseudomonadati</taxon>
        <taxon>Pseudomonadota</taxon>
        <taxon>Betaproteobacteria</taxon>
        <taxon>Burkholderiales</taxon>
        <taxon>Sphaerotilaceae</taxon>
        <taxon>Roseateles</taxon>
    </lineage>
</organism>
<keyword evidence="5" id="KW-0808">Transferase</keyword>
<evidence type="ECO:0000313" key="6">
    <source>
        <dbReference type="Proteomes" id="UP001228044"/>
    </source>
</evidence>
<keyword evidence="2" id="KW-1133">Transmembrane helix</keyword>
<dbReference type="PANTHER" id="PTHR34220">
    <property type="entry name" value="SENSOR HISTIDINE KINASE YPDA"/>
    <property type="match status" value="1"/>
</dbReference>
<dbReference type="InterPro" id="IPR050640">
    <property type="entry name" value="Bact_2-comp_sensor_kinase"/>
</dbReference>
<feature type="transmembrane region" description="Helical" evidence="2">
    <location>
        <begin position="50"/>
        <end position="72"/>
    </location>
</feature>
<keyword evidence="2" id="KW-0812">Transmembrane</keyword>
<keyword evidence="1" id="KW-0175">Coiled coil</keyword>
<dbReference type="InterPro" id="IPR010559">
    <property type="entry name" value="Sig_transdc_His_kin_internal"/>
</dbReference>
<feature type="domain" description="Histidine kinase/HSP90-like ATPase" evidence="3">
    <location>
        <begin position="274"/>
        <end position="365"/>
    </location>
</feature>
<keyword evidence="2" id="KW-0472">Membrane</keyword>
<dbReference type="InterPro" id="IPR036890">
    <property type="entry name" value="HATPase_C_sf"/>
</dbReference>
<feature type="domain" description="Signal transduction histidine kinase internal region" evidence="4">
    <location>
        <begin position="176"/>
        <end position="255"/>
    </location>
</feature>